<dbReference type="RefSeq" id="WP_024740072.1">
    <property type="nucleotide sequence ID" value="NZ_BAUG01000003.1"/>
</dbReference>
<name>A0A2H1E680_9FLAO</name>
<dbReference type="InterPro" id="IPR053925">
    <property type="entry name" value="RecX_HTH_3rd"/>
</dbReference>
<comment type="similarity">
    <text evidence="2">Belongs to the RecX family.</text>
</comment>
<evidence type="ECO:0000256" key="3">
    <source>
        <dbReference type="ARBA" id="ARBA00018111"/>
    </source>
</evidence>
<evidence type="ECO:0000313" key="7">
    <source>
        <dbReference type="EMBL" id="SFZ80273.1"/>
    </source>
</evidence>
<evidence type="ECO:0000256" key="4">
    <source>
        <dbReference type="ARBA" id="ARBA00022490"/>
    </source>
</evidence>
<keyword evidence="8" id="KW-1185">Reference proteome</keyword>
<evidence type="ECO:0000256" key="2">
    <source>
        <dbReference type="ARBA" id="ARBA00009695"/>
    </source>
</evidence>
<accession>A0A2H1E680</accession>
<dbReference type="AlphaFoldDB" id="A0A2H1E680"/>
<dbReference type="GO" id="GO:0005737">
    <property type="term" value="C:cytoplasm"/>
    <property type="evidence" value="ECO:0007669"/>
    <property type="project" value="UniProtKB-SubCell"/>
</dbReference>
<organism evidence="7 8">
    <name type="scientific">Tenacibaculum maritimum NCIMB 2154</name>
    <dbReference type="NCBI Taxonomy" id="1349785"/>
    <lineage>
        <taxon>Bacteria</taxon>
        <taxon>Pseudomonadati</taxon>
        <taxon>Bacteroidota</taxon>
        <taxon>Flavobacteriia</taxon>
        <taxon>Flavobacteriales</taxon>
        <taxon>Flavobacteriaceae</taxon>
        <taxon>Tenacibaculum</taxon>
    </lineage>
</organism>
<gene>
    <name evidence="7" type="primary">recX</name>
    <name evidence="7" type="ORF">MARIT_0367</name>
</gene>
<dbReference type="STRING" id="1349785.GCA_000509405_02683"/>
<proteinExistence type="inferred from homology"/>
<sequence>MSKQVFSVNEIKRKMESFCVYQDRCHKEVEKKIAEYNLIPEARASILIDLIQDGFLNEERFAKSFARGKFRIKKWGKQRITRELKLRDVSSYNIRIALKEIDENDYMATLYELITKRNNSISETNLYKRKKKIMDYMVYRGYEYELLFMAINDFLKEK</sequence>
<dbReference type="OrthoDB" id="1523826at2"/>
<dbReference type="Gene3D" id="1.10.10.10">
    <property type="entry name" value="Winged helix-like DNA-binding domain superfamily/Winged helix DNA-binding domain"/>
    <property type="match status" value="2"/>
</dbReference>
<dbReference type="GO" id="GO:0006282">
    <property type="term" value="P:regulation of DNA repair"/>
    <property type="evidence" value="ECO:0007669"/>
    <property type="project" value="InterPro"/>
</dbReference>
<evidence type="ECO:0000256" key="1">
    <source>
        <dbReference type="ARBA" id="ARBA00004496"/>
    </source>
</evidence>
<dbReference type="Pfam" id="PF02631">
    <property type="entry name" value="RecX_HTH2"/>
    <property type="match status" value="1"/>
</dbReference>
<comment type="subcellular location">
    <subcellularLocation>
        <location evidence="1">Cytoplasm</location>
    </subcellularLocation>
</comment>
<keyword evidence="4" id="KW-0963">Cytoplasm</keyword>
<dbReference type="InterPro" id="IPR003783">
    <property type="entry name" value="Regulatory_RecX"/>
</dbReference>
<dbReference type="PANTHER" id="PTHR33602:SF1">
    <property type="entry name" value="REGULATORY PROTEIN RECX FAMILY PROTEIN"/>
    <property type="match status" value="1"/>
</dbReference>
<dbReference type="EMBL" id="LT634361">
    <property type="protein sequence ID" value="SFZ80273.1"/>
    <property type="molecule type" value="Genomic_DNA"/>
</dbReference>
<dbReference type="InterPro" id="IPR036388">
    <property type="entry name" value="WH-like_DNA-bd_sf"/>
</dbReference>
<dbReference type="Proteomes" id="UP000231564">
    <property type="component" value="Chromosome MARIT"/>
</dbReference>
<evidence type="ECO:0000259" key="5">
    <source>
        <dbReference type="Pfam" id="PF02631"/>
    </source>
</evidence>
<feature type="domain" description="RecX second three-helical" evidence="5">
    <location>
        <begin position="57"/>
        <end position="98"/>
    </location>
</feature>
<protein>
    <recommendedName>
        <fullName evidence="3">Regulatory protein RecX</fullName>
    </recommendedName>
</protein>
<dbReference type="KEGG" id="tmar:MARIT_0367"/>
<dbReference type="Pfam" id="PF21981">
    <property type="entry name" value="RecX_HTH3"/>
    <property type="match status" value="1"/>
</dbReference>
<reference evidence="7 8" key="1">
    <citation type="submission" date="2016-11" db="EMBL/GenBank/DDBJ databases">
        <authorList>
            <person name="Jaros S."/>
            <person name="Januszkiewicz K."/>
            <person name="Wedrychowicz H."/>
        </authorList>
    </citation>
    <scope>NUCLEOTIDE SEQUENCE [LARGE SCALE GENOMIC DNA]</scope>
    <source>
        <strain evidence="7">NCIMB 2154T</strain>
    </source>
</reference>
<dbReference type="PANTHER" id="PTHR33602">
    <property type="entry name" value="REGULATORY PROTEIN RECX FAMILY PROTEIN"/>
    <property type="match status" value="1"/>
</dbReference>
<feature type="domain" description="RecX third three-helical" evidence="6">
    <location>
        <begin position="105"/>
        <end position="147"/>
    </location>
</feature>
<evidence type="ECO:0000313" key="8">
    <source>
        <dbReference type="Proteomes" id="UP000231564"/>
    </source>
</evidence>
<evidence type="ECO:0000259" key="6">
    <source>
        <dbReference type="Pfam" id="PF21981"/>
    </source>
</evidence>
<dbReference type="InterPro" id="IPR053924">
    <property type="entry name" value="RecX_HTH_2nd"/>
</dbReference>